<dbReference type="Gene3D" id="3.30.420.10">
    <property type="entry name" value="Ribonuclease H-like superfamily/Ribonuclease H"/>
    <property type="match status" value="1"/>
</dbReference>
<evidence type="ECO:0000256" key="1">
    <source>
        <dbReference type="SAM" id="MobiDB-lite"/>
    </source>
</evidence>
<feature type="domain" description="Integrase catalytic" evidence="2">
    <location>
        <begin position="72"/>
        <end position="247"/>
    </location>
</feature>
<proteinExistence type="predicted"/>
<dbReference type="PROSITE" id="PS50994">
    <property type="entry name" value="INTEGRASE"/>
    <property type="match status" value="1"/>
</dbReference>
<dbReference type="PANTHER" id="PTHR35004">
    <property type="entry name" value="TRANSPOSASE RV3428C-RELATED"/>
    <property type="match status" value="1"/>
</dbReference>
<sequence length="255" mass="28785">MRRENKWPASRIAFELHKDKTPVVRRTITRLLAQLGLNHRKFIDPNGENNREPQKINAERPGHMVHIDVKKAGRIPEGGGWRVHGKGSAEDKAVARTKTRGAKTGYVFLHSAIDGYSRLAYTEALPDEKAVTAIAFLDRARTWFAAHGITQIERIVTDNGSCYRAHAFADAIGGSRHQRITPYTPRHNGKVERYNRILAEEFLYARIWHSEAERVDALEAWNLCNNYHRPHSAHSGQPPASATPSRVNNVLASYS</sequence>
<dbReference type="InterPro" id="IPR012337">
    <property type="entry name" value="RNaseH-like_sf"/>
</dbReference>
<accession>A0ABQ6IV59</accession>
<feature type="compositionally biased region" description="Polar residues" evidence="1">
    <location>
        <begin position="234"/>
        <end position="255"/>
    </location>
</feature>
<dbReference type="Pfam" id="PF00665">
    <property type="entry name" value="rve"/>
    <property type="match status" value="1"/>
</dbReference>
<evidence type="ECO:0000313" key="4">
    <source>
        <dbReference type="Proteomes" id="UP001157126"/>
    </source>
</evidence>
<comment type="caution">
    <text evidence="3">The sequence shown here is derived from an EMBL/GenBank/DDBJ whole genome shotgun (WGS) entry which is preliminary data.</text>
</comment>
<dbReference type="InterPro" id="IPR036397">
    <property type="entry name" value="RNaseH_sf"/>
</dbReference>
<gene>
    <name evidence="3" type="ORF">GCM10025883_32950</name>
</gene>
<keyword evidence="4" id="KW-1185">Reference proteome</keyword>
<evidence type="ECO:0000259" key="2">
    <source>
        <dbReference type="PROSITE" id="PS50994"/>
    </source>
</evidence>
<reference evidence="4" key="1">
    <citation type="journal article" date="2019" name="Int. J. Syst. Evol. Microbiol.">
        <title>The Global Catalogue of Microorganisms (GCM) 10K type strain sequencing project: providing services to taxonomists for standard genome sequencing and annotation.</title>
        <authorList>
            <consortium name="The Broad Institute Genomics Platform"/>
            <consortium name="The Broad Institute Genome Sequencing Center for Infectious Disease"/>
            <person name="Wu L."/>
            <person name="Ma J."/>
        </authorList>
    </citation>
    <scope>NUCLEOTIDE SEQUENCE [LARGE SCALE GENOMIC DNA]</scope>
    <source>
        <strain evidence="4">NBRC 113072</strain>
    </source>
</reference>
<dbReference type="Proteomes" id="UP001157126">
    <property type="component" value="Unassembled WGS sequence"/>
</dbReference>
<dbReference type="Pfam" id="PF13683">
    <property type="entry name" value="rve_3"/>
    <property type="match status" value="1"/>
</dbReference>
<dbReference type="PANTHER" id="PTHR35004:SF7">
    <property type="entry name" value="INTEGRASE PROTEIN"/>
    <property type="match status" value="1"/>
</dbReference>
<protein>
    <recommendedName>
        <fullName evidence="2">Integrase catalytic domain-containing protein</fullName>
    </recommendedName>
</protein>
<dbReference type="InterPro" id="IPR001584">
    <property type="entry name" value="Integrase_cat-core"/>
</dbReference>
<name>A0ABQ6IV59_9MICO</name>
<feature type="region of interest" description="Disordered" evidence="1">
    <location>
        <begin position="232"/>
        <end position="255"/>
    </location>
</feature>
<organism evidence="3 4">
    <name type="scientific">Mobilicoccus caccae</name>
    <dbReference type="NCBI Taxonomy" id="1859295"/>
    <lineage>
        <taxon>Bacteria</taxon>
        <taxon>Bacillati</taxon>
        <taxon>Actinomycetota</taxon>
        <taxon>Actinomycetes</taxon>
        <taxon>Micrococcales</taxon>
        <taxon>Dermatophilaceae</taxon>
        <taxon>Mobilicoccus</taxon>
    </lineage>
</organism>
<evidence type="ECO:0000313" key="3">
    <source>
        <dbReference type="EMBL" id="GMA41250.1"/>
    </source>
</evidence>
<dbReference type="SUPFAM" id="SSF53098">
    <property type="entry name" value="Ribonuclease H-like"/>
    <property type="match status" value="1"/>
</dbReference>
<dbReference type="EMBL" id="BSUO01000001">
    <property type="protein sequence ID" value="GMA41250.1"/>
    <property type="molecule type" value="Genomic_DNA"/>
</dbReference>